<dbReference type="Gene3D" id="1.10.287.470">
    <property type="entry name" value="Helix hairpin bin"/>
    <property type="match status" value="1"/>
</dbReference>
<dbReference type="Gene3D" id="2.40.30.170">
    <property type="match status" value="1"/>
</dbReference>
<name>A0ABW3KQX1_9FLAO</name>
<reference evidence="3" key="1">
    <citation type="journal article" date="2019" name="Int. J. Syst. Evol. Microbiol.">
        <title>The Global Catalogue of Microorganisms (GCM) 10K type strain sequencing project: providing services to taxonomists for standard genome sequencing and annotation.</title>
        <authorList>
            <consortium name="The Broad Institute Genomics Platform"/>
            <consortium name="The Broad Institute Genome Sequencing Center for Infectious Disease"/>
            <person name="Wu L."/>
            <person name="Ma J."/>
        </authorList>
    </citation>
    <scope>NUCLEOTIDE SEQUENCE [LARGE SCALE GENOMIC DNA]</scope>
    <source>
        <strain evidence="3">CCUG 56098</strain>
    </source>
</reference>
<dbReference type="InterPro" id="IPR058625">
    <property type="entry name" value="MdtA-like_BSH"/>
</dbReference>
<protein>
    <submittedName>
        <fullName evidence="2">Efflux RND transporter periplasmic adaptor subunit</fullName>
    </submittedName>
</protein>
<dbReference type="Proteomes" id="UP001597086">
    <property type="component" value="Unassembled WGS sequence"/>
</dbReference>
<evidence type="ECO:0000313" key="2">
    <source>
        <dbReference type="EMBL" id="MFD1016216.1"/>
    </source>
</evidence>
<dbReference type="Pfam" id="PF25917">
    <property type="entry name" value="BSH_RND"/>
    <property type="match status" value="1"/>
</dbReference>
<dbReference type="RefSeq" id="WP_386119412.1">
    <property type="nucleotide sequence ID" value="NZ_JBHTKM010000063.1"/>
</dbReference>
<organism evidence="2 3">
    <name type="scientific">Winogradskyella rapida</name>
    <dbReference type="NCBI Taxonomy" id="549701"/>
    <lineage>
        <taxon>Bacteria</taxon>
        <taxon>Pseudomonadati</taxon>
        <taxon>Bacteroidota</taxon>
        <taxon>Flavobacteriia</taxon>
        <taxon>Flavobacteriales</taxon>
        <taxon>Flavobacteriaceae</taxon>
        <taxon>Winogradskyella</taxon>
    </lineage>
</organism>
<dbReference type="SUPFAM" id="SSF111369">
    <property type="entry name" value="HlyD-like secretion proteins"/>
    <property type="match status" value="1"/>
</dbReference>
<sequence>MRKIILSVLGVALILGAFLVANYLIANKHKPKPVVPKVVKTVLVQNVQNTTVPLVIAANGNLVAKERVELYSEVQGIFKRGSKLFKPGQKFNRGETLIRLDASEYYASVQSAKSDLYNSIAAIMPDLRLDFPEVYQKWQTYLNSFDLNKTTPKLPEISAEKENYFITGRGIVSAYYNVKNLEQRLGKYRISAPFNGILTEALVTEGSLVRSGQKLGEFINPSVYEMEVAISKSFADVLKEGEAVRLTSLDNLKDYQGKVSRINGSIDATTQTITVYIEVKHEDLKEGMYLEAQLDAEKVENAIEVDRNLLLDSEEIYVIKDSLLDVISVKPVHFSDEKVVLKNVPNGTVILKKPVPGAYAGMHVKAANTSETPEAVQ</sequence>
<keyword evidence="3" id="KW-1185">Reference proteome</keyword>
<feature type="domain" description="Multidrug resistance protein MdtA-like barrel-sandwich hybrid" evidence="1">
    <location>
        <begin position="67"/>
        <end position="215"/>
    </location>
</feature>
<evidence type="ECO:0000313" key="3">
    <source>
        <dbReference type="Proteomes" id="UP001597086"/>
    </source>
</evidence>
<comment type="caution">
    <text evidence="2">The sequence shown here is derived from an EMBL/GenBank/DDBJ whole genome shotgun (WGS) entry which is preliminary data.</text>
</comment>
<proteinExistence type="predicted"/>
<gene>
    <name evidence="2" type="ORF">ACFQ13_09825</name>
</gene>
<evidence type="ECO:0000259" key="1">
    <source>
        <dbReference type="Pfam" id="PF25917"/>
    </source>
</evidence>
<dbReference type="Gene3D" id="2.40.50.100">
    <property type="match status" value="1"/>
</dbReference>
<accession>A0ABW3KQX1</accession>
<dbReference type="EMBL" id="JBHTKM010000063">
    <property type="protein sequence ID" value="MFD1016216.1"/>
    <property type="molecule type" value="Genomic_DNA"/>
</dbReference>
<dbReference type="PANTHER" id="PTHR30469">
    <property type="entry name" value="MULTIDRUG RESISTANCE PROTEIN MDTA"/>
    <property type="match status" value="1"/>
</dbReference>